<reference evidence="1 2" key="1">
    <citation type="submission" date="2021-06" db="EMBL/GenBank/DDBJ databases">
        <title>Caerostris darwini draft genome.</title>
        <authorList>
            <person name="Kono N."/>
            <person name="Arakawa K."/>
        </authorList>
    </citation>
    <scope>NUCLEOTIDE SEQUENCE [LARGE SCALE GENOMIC DNA]</scope>
</reference>
<proteinExistence type="predicted"/>
<dbReference type="EMBL" id="BPLQ01005852">
    <property type="protein sequence ID" value="GIY17924.1"/>
    <property type="molecule type" value="Genomic_DNA"/>
</dbReference>
<protein>
    <submittedName>
        <fullName evidence="1">Uncharacterized protein</fullName>
    </submittedName>
</protein>
<evidence type="ECO:0000313" key="1">
    <source>
        <dbReference type="EMBL" id="GIY17924.1"/>
    </source>
</evidence>
<dbReference type="AlphaFoldDB" id="A0AAV4RA47"/>
<keyword evidence="2" id="KW-1185">Reference proteome</keyword>
<organism evidence="1 2">
    <name type="scientific">Caerostris darwini</name>
    <dbReference type="NCBI Taxonomy" id="1538125"/>
    <lineage>
        <taxon>Eukaryota</taxon>
        <taxon>Metazoa</taxon>
        <taxon>Ecdysozoa</taxon>
        <taxon>Arthropoda</taxon>
        <taxon>Chelicerata</taxon>
        <taxon>Arachnida</taxon>
        <taxon>Araneae</taxon>
        <taxon>Araneomorphae</taxon>
        <taxon>Entelegynae</taxon>
        <taxon>Araneoidea</taxon>
        <taxon>Araneidae</taxon>
        <taxon>Caerostris</taxon>
    </lineage>
</organism>
<name>A0AAV4RA47_9ARAC</name>
<accession>A0AAV4RA47</accession>
<dbReference type="Proteomes" id="UP001054837">
    <property type="component" value="Unassembled WGS sequence"/>
</dbReference>
<gene>
    <name evidence="1" type="ORF">CDAR_27271</name>
</gene>
<comment type="caution">
    <text evidence="1">The sequence shown here is derived from an EMBL/GenBank/DDBJ whole genome shotgun (WGS) entry which is preliminary data.</text>
</comment>
<evidence type="ECO:0000313" key="2">
    <source>
        <dbReference type="Proteomes" id="UP001054837"/>
    </source>
</evidence>
<sequence>MDQFRKTTALGEDTKEFPGVRDNGQGGLITPISDVHCAPWRDARAFLICSAWKSVKFCGWLQSNWPGIDGTQTFIEKQYRLALSINGVS</sequence>